<evidence type="ECO:0000313" key="1">
    <source>
        <dbReference type="EMBL" id="HIZ40450.1"/>
    </source>
</evidence>
<organism evidence="1 2">
    <name type="scientific">Candidatus Anaerobutyricum stercoris</name>
    <dbReference type="NCBI Taxonomy" id="2838457"/>
    <lineage>
        <taxon>Bacteria</taxon>
        <taxon>Bacillati</taxon>
        <taxon>Bacillota</taxon>
        <taxon>Clostridia</taxon>
        <taxon>Lachnospirales</taxon>
        <taxon>Lachnospiraceae</taxon>
        <taxon>Anaerobutyricum</taxon>
    </lineage>
</organism>
<comment type="caution">
    <text evidence="1">The sequence shown here is derived from an EMBL/GenBank/DDBJ whole genome shotgun (WGS) entry which is preliminary data.</text>
</comment>
<protein>
    <submittedName>
        <fullName evidence="1">Uncharacterized protein</fullName>
    </submittedName>
</protein>
<proteinExistence type="predicted"/>
<gene>
    <name evidence="1" type="ORF">H9968_11150</name>
</gene>
<evidence type="ECO:0000313" key="2">
    <source>
        <dbReference type="Proteomes" id="UP000824049"/>
    </source>
</evidence>
<dbReference type="EMBL" id="DXBR01000101">
    <property type="protein sequence ID" value="HIZ40450.1"/>
    <property type="molecule type" value="Genomic_DNA"/>
</dbReference>
<name>A0A9D2EN40_9FIRM</name>
<reference evidence="1" key="2">
    <citation type="submission" date="2021-04" db="EMBL/GenBank/DDBJ databases">
        <authorList>
            <person name="Gilroy R."/>
        </authorList>
    </citation>
    <scope>NUCLEOTIDE SEQUENCE</scope>
    <source>
        <strain evidence="1">CHK179-28034</strain>
    </source>
</reference>
<dbReference type="AlphaFoldDB" id="A0A9D2EN40"/>
<reference evidence="1" key="1">
    <citation type="journal article" date="2021" name="PeerJ">
        <title>Extensive microbial diversity within the chicken gut microbiome revealed by metagenomics and culture.</title>
        <authorList>
            <person name="Gilroy R."/>
            <person name="Ravi A."/>
            <person name="Getino M."/>
            <person name="Pursley I."/>
            <person name="Horton D.L."/>
            <person name="Alikhan N.F."/>
            <person name="Baker D."/>
            <person name="Gharbi K."/>
            <person name="Hall N."/>
            <person name="Watson M."/>
            <person name="Adriaenssens E.M."/>
            <person name="Foster-Nyarko E."/>
            <person name="Jarju S."/>
            <person name="Secka A."/>
            <person name="Antonio M."/>
            <person name="Oren A."/>
            <person name="Chaudhuri R.R."/>
            <person name="La Ragione R."/>
            <person name="Hildebrand F."/>
            <person name="Pallen M.J."/>
        </authorList>
    </citation>
    <scope>NUCLEOTIDE SEQUENCE</scope>
    <source>
        <strain evidence="1">CHK179-28034</strain>
    </source>
</reference>
<accession>A0A9D2EN40</accession>
<dbReference type="Proteomes" id="UP000824049">
    <property type="component" value="Unassembled WGS sequence"/>
</dbReference>
<sequence length="47" mass="6014">MNRRRRRWETRFRRYGSWQGILQTGKRKMSYRSALEFLHYIMGYIKE</sequence>